<gene>
    <name evidence="1" type="ORF">CK203_024957</name>
</gene>
<evidence type="ECO:0000313" key="2">
    <source>
        <dbReference type="Proteomes" id="UP000288805"/>
    </source>
</evidence>
<organism evidence="1 2">
    <name type="scientific">Vitis vinifera</name>
    <name type="common">Grape</name>
    <dbReference type="NCBI Taxonomy" id="29760"/>
    <lineage>
        <taxon>Eukaryota</taxon>
        <taxon>Viridiplantae</taxon>
        <taxon>Streptophyta</taxon>
        <taxon>Embryophyta</taxon>
        <taxon>Tracheophyta</taxon>
        <taxon>Spermatophyta</taxon>
        <taxon>Magnoliopsida</taxon>
        <taxon>eudicotyledons</taxon>
        <taxon>Gunneridae</taxon>
        <taxon>Pentapetalae</taxon>
        <taxon>rosids</taxon>
        <taxon>Vitales</taxon>
        <taxon>Vitaceae</taxon>
        <taxon>Viteae</taxon>
        <taxon>Vitis</taxon>
    </lineage>
</organism>
<comment type="caution">
    <text evidence="1">The sequence shown here is derived from an EMBL/GenBank/DDBJ whole genome shotgun (WGS) entry which is preliminary data.</text>
</comment>
<reference evidence="1 2" key="1">
    <citation type="journal article" date="2018" name="PLoS Genet.">
        <title>Population sequencing reveals clonal diversity and ancestral inbreeding in the grapevine cultivar Chardonnay.</title>
        <authorList>
            <person name="Roach M.J."/>
            <person name="Johnson D.L."/>
            <person name="Bohlmann J."/>
            <person name="van Vuuren H.J."/>
            <person name="Jones S.J."/>
            <person name="Pretorius I.S."/>
            <person name="Schmidt S.A."/>
            <person name="Borneman A.R."/>
        </authorList>
    </citation>
    <scope>NUCLEOTIDE SEQUENCE [LARGE SCALE GENOMIC DNA]</scope>
    <source>
        <strain evidence="2">cv. Chardonnay</strain>
        <tissue evidence="1">Leaf</tissue>
    </source>
</reference>
<protein>
    <submittedName>
        <fullName evidence="1">Uncharacterized protein</fullName>
    </submittedName>
</protein>
<name>A0A438J779_VITVI</name>
<dbReference type="AlphaFoldDB" id="A0A438J779"/>
<accession>A0A438J779</accession>
<evidence type="ECO:0000313" key="1">
    <source>
        <dbReference type="EMBL" id="RVX04756.1"/>
    </source>
</evidence>
<proteinExistence type="predicted"/>
<sequence>MLFLSRVDICEVGYLQRVLSRTLHEVDVQAIFSCERRALGGEMPPTGASPDCRRHPFMEVLTSGQARCP</sequence>
<dbReference type="EMBL" id="QGNW01000059">
    <property type="protein sequence ID" value="RVX04756.1"/>
    <property type="molecule type" value="Genomic_DNA"/>
</dbReference>
<dbReference type="Proteomes" id="UP000288805">
    <property type="component" value="Unassembled WGS sequence"/>
</dbReference>